<dbReference type="Pfam" id="PF07606">
    <property type="entry name" value="DUF1569"/>
    <property type="match status" value="1"/>
</dbReference>
<proteinExistence type="predicted"/>
<comment type="caution">
    <text evidence="1">The sequence shown here is derived from an EMBL/GenBank/DDBJ whole genome shotgun (WGS) entry which is preliminary data.</text>
</comment>
<reference evidence="1 2" key="1">
    <citation type="submission" date="2020-09" db="EMBL/GenBank/DDBJ databases">
        <title>Bacillus nautilus sp. nov., Chryseoglobus crepusculi sp. nov, and Psychrobacter noctis sp. nov., isolated from deep-sea sponges from the equatorial Atlantic.</title>
        <authorList>
            <person name="Stennett H.L."/>
            <person name="Williams S.E."/>
        </authorList>
    </citation>
    <scope>NUCLEOTIDE SEQUENCE [LARGE SCALE GENOMIC DNA]</scope>
    <source>
        <strain evidence="1 2">28M-24</strain>
    </source>
</reference>
<accession>A0ABR8M103</accession>
<gene>
    <name evidence="1" type="ORF">IEG06_12130</name>
</gene>
<dbReference type="EMBL" id="JACXXH010000006">
    <property type="protein sequence ID" value="MBD3864202.1"/>
    <property type="molecule type" value="Genomic_DNA"/>
</dbReference>
<protein>
    <submittedName>
        <fullName evidence="1">DUF1569 domain-containing protein</fullName>
    </submittedName>
</protein>
<name>A0ABR8M103_9FLAO</name>
<dbReference type="InterPro" id="IPR011463">
    <property type="entry name" value="DUF1569"/>
</dbReference>
<dbReference type="Proteomes" id="UP000627521">
    <property type="component" value="Unassembled WGS sequence"/>
</dbReference>
<dbReference type="InterPro" id="IPR034660">
    <property type="entry name" value="DinB/YfiT-like"/>
</dbReference>
<organism evidence="1 2">
    <name type="scientific">Olleya marilimosa</name>
    <dbReference type="NCBI Taxonomy" id="272164"/>
    <lineage>
        <taxon>Bacteria</taxon>
        <taxon>Pseudomonadati</taxon>
        <taxon>Bacteroidota</taxon>
        <taxon>Flavobacteriia</taxon>
        <taxon>Flavobacteriales</taxon>
        <taxon>Flavobacteriaceae</taxon>
    </lineage>
</organism>
<evidence type="ECO:0000313" key="2">
    <source>
        <dbReference type="Proteomes" id="UP000627521"/>
    </source>
</evidence>
<keyword evidence="2" id="KW-1185">Reference proteome</keyword>
<sequence>MNSEKLNHTLDRLESHIKDYTIINTKVSQGSIAWHIDHSLKVINNVCNASIESDPSTYLNNFTFLGKLFFTLGFFPRGKAKAPKHVKPPKVITEESLVLQIEDARSNINKINTLDKNAYFNHPLFGHLNTTRVNRFLILHTNHHLKIINDILKQQKTLSK</sequence>
<dbReference type="Gene3D" id="1.20.120.450">
    <property type="entry name" value="dinb family like domain"/>
    <property type="match status" value="1"/>
</dbReference>
<evidence type="ECO:0000313" key="1">
    <source>
        <dbReference type="EMBL" id="MBD3864202.1"/>
    </source>
</evidence>
<dbReference type="RefSeq" id="WP_191101577.1">
    <property type="nucleotide sequence ID" value="NZ_JACXXH010000006.1"/>
</dbReference>